<keyword evidence="2" id="KW-1185">Reference proteome</keyword>
<dbReference type="AlphaFoldDB" id="A0A1H5XDT2"/>
<reference evidence="2" key="1">
    <citation type="submission" date="2016-10" db="EMBL/GenBank/DDBJ databases">
        <authorList>
            <person name="Varghese N."/>
            <person name="Submissions S."/>
        </authorList>
    </citation>
    <scope>NUCLEOTIDE SEQUENCE [LARGE SCALE GENOMIC DNA]</scope>
    <source>
        <strain evidence="2">DSM 5463</strain>
    </source>
</reference>
<sequence>MKGGDKLTRLEKLKMQQIRLLKRLVMKDVIENPMKKEKIIERTQRIVRARQRLEKRIHGRV</sequence>
<gene>
    <name evidence="1" type="ORF">SAMN05660865_01731</name>
</gene>
<proteinExistence type="predicted"/>
<dbReference type="Proteomes" id="UP000242850">
    <property type="component" value="Unassembled WGS sequence"/>
</dbReference>
<organism evidence="1 2">
    <name type="scientific">Caloramator fervidus</name>
    <dbReference type="NCBI Taxonomy" id="29344"/>
    <lineage>
        <taxon>Bacteria</taxon>
        <taxon>Bacillati</taxon>
        <taxon>Bacillota</taxon>
        <taxon>Clostridia</taxon>
        <taxon>Eubacteriales</taxon>
        <taxon>Clostridiaceae</taxon>
        <taxon>Caloramator</taxon>
    </lineage>
</organism>
<dbReference type="EMBL" id="FNUK01000029">
    <property type="protein sequence ID" value="SEG09931.1"/>
    <property type="molecule type" value="Genomic_DNA"/>
</dbReference>
<name>A0A1H5XDT2_9CLOT</name>
<accession>A0A1H5XDT2</accession>
<evidence type="ECO:0000313" key="2">
    <source>
        <dbReference type="Proteomes" id="UP000242850"/>
    </source>
</evidence>
<protein>
    <submittedName>
        <fullName evidence="1">Uncharacterized protein</fullName>
    </submittedName>
</protein>
<evidence type="ECO:0000313" key="1">
    <source>
        <dbReference type="EMBL" id="SEG09931.1"/>
    </source>
</evidence>